<feature type="transmembrane region" description="Helical" evidence="8">
    <location>
        <begin position="138"/>
        <end position="159"/>
    </location>
</feature>
<keyword evidence="11" id="KW-1185">Reference proteome</keyword>
<dbReference type="Proteomes" id="UP000078397">
    <property type="component" value="Unassembled WGS sequence"/>
</dbReference>
<feature type="transmembrane region" description="Helical" evidence="8">
    <location>
        <begin position="70"/>
        <end position="94"/>
    </location>
</feature>
<dbReference type="OrthoDB" id="10006946at2759"/>
<dbReference type="InterPro" id="IPR050369">
    <property type="entry name" value="RBOH/FRE"/>
</dbReference>
<dbReference type="GO" id="GO:0005886">
    <property type="term" value="C:plasma membrane"/>
    <property type="evidence" value="ECO:0007669"/>
    <property type="project" value="TreeGrafter"/>
</dbReference>
<keyword evidence="6" id="KW-0406">Ion transport</keyword>
<comment type="subcellular location">
    <subcellularLocation>
        <location evidence="1">Membrane</location>
        <topology evidence="1">Multi-pass membrane protein</topology>
    </subcellularLocation>
</comment>
<dbReference type="CDD" id="cd06186">
    <property type="entry name" value="NOX_Duox_like_FAD_NADP"/>
    <property type="match status" value="1"/>
</dbReference>
<keyword evidence="7 8" id="KW-0472">Membrane</keyword>
<feature type="transmembrane region" description="Helical" evidence="8">
    <location>
        <begin position="207"/>
        <end position="226"/>
    </location>
</feature>
<dbReference type="SFLD" id="SFLDS00052">
    <property type="entry name" value="Ferric_Reductase_Domain"/>
    <property type="match status" value="1"/>
</dbReference>
<dbReference type="PANTHER" id="PTHR11972">
    <property type="entry name" value="NADPH OXIDASE"/>
    <property type="match status" value="1"/>
</dbReference>
<dbReference type="Pfam" id="PF08022">
    <property type="entry name" value="FAD_binding_8"/>
    <property type="match status" value="1"/>
</dbReference>
<dbReference type="InterPro" id="IPR017927">
    <property type="entry name" value="FAD-bd_FR_type"/>
</dbReference>
<dbReference type="KEGG" id="pchm:VFPPC_03673"/>
<feature type="transmembrane region" description="Helical" evidence="8">
    <location>
        <begin position="179"/>
        <end position="200"/>
    </location>
</feature>
<dbReference type="SFLD" id="SFLDG01168">
    <property type="entry name" value="Ferric_reductase_subgroup_(FRE"/>
    <property type="match status" value="1"/>
</dbReference>
<sequence length="542" mass="61059">MVDAIISDQYTATRAYFASVIGLFLVESAIRLSQHLYHWHNSKRQLGSVKHWKITVLFHKLLSTRITIPYLIDYHVTDIIRFLVFLGLNILFGINQNEYTTDYKLYGWLTIANGGLALLLAPRANLFSLLLRIPSNVLLVYHRLIGMATVAHATAHFGFNIMHYISTEQLEDSLANARIRIGIMAWLSLAIIFLTALPIIRRKGFEIFYYSHFLFFVFMVGALIHTTNGPEFLLPGFSLWVVDRIFRLYQSFQKAEIQEIRHYTGQVTKFTVKGVTVRHPGQVVWVRLSAVSLLNWHPFTVMRSPGSTSDLATFAVRGLGGYTEKAQYLVTDKGHATTSTESAQAVESGLTVRINGPFGVGRLNWNSFPVVALVAGGIGITPAISILSHITSSRAALSEHATGSTQQQVDIYLIWVVKRLDHTAWFKDELEKLAELTAQPNVKVNLKVSIFSTDRTKAENLMSQEMTVGGHISEPMPTSWVVRHERPDFSEFFRDLRNLHSGCDIGVSLCGPKSLMRQARKAAVHENSTTGLFYVEDEVFER</sequence>
<dbReference type="GO" id="GO:0033215">
    <property type="term" value="P:reductive iron assimilation"/>
    <property type="evidence" value="ECO:0007669"/>
    <property type="project" value="TreeGrafter"/>
</dbReference>
<dbReference type="Pfam" id="PF08030">
    <property type="entry name" value="NAD_binding_6"/>
    <property type="match status" value="1"/>
</dbReference>
<dbReference type="InterPro" id="IPR039261">
    <property type="entry name" value="FNR_nucleotide-bd"/>
</dbReference>
<organism evidence="10 11">
    <name type="scientific">Pochonia chlamydosporia 170</name>
    <dbReference type="NCBI Taxonomy" id="1380566"/>
    <lineage>
        <taxon>Eukaryota</taxon>
        <taxon>Fungi</taxon>
        <taxon>Dikarya</taxon>
        <taxon>Ascomycota</taxon>
        <taxon>Pezizomycotina</taxon>
        <taxon>Sordariomycetes</taxon>
        <taxon>Hypocreomycetidae</taxon>
        <taxon>Hypocreales</taxon>
        <taxon>Clavicipitaceae</taxon>
        <taxon>Pochonia</taxon>
    </lineage>
</organism>
<evidence type="ECO:0000256" key="6">
    <source>
        <dbReference type="ARBA" id="ARBA00023065"/>
    </source>
</evidence>
<feature type="transmembrane region" description="Helical" evidence="8">
    <location>
        <begin position="15"/>
        <end position="33"/>
    </location>
</feature>
<evidence type="ECO:0000256" key="3">
    <source>
        <dbReference type="ARBA" id="ARBA00022982"/>
    </source>
</evidence>
<dbReference type="RefSeq" id="XP_018147903.1">
    <property type="nucleotide sequence ID" value="XM_018283149.1"/>
</dbReference>
<dbReference type="InterPro" id="IPR013121">
    <property type="entry name" value="Fe_red_NAD-bd_6"/>
</dbReference>
<protein>
    <submittedName>
        <fullName evidence="10">Ferredoxin reductase-like, C-terminal NADP-linked</fullName>
    </submittedName>
</protein>
<dbReference type="GO" id="GO:0000293">
    <property type="term" value="F:ferric-chelate reductase activity"/>
    <property type="evidence" value="ECO:0007669"/>
    <property type="project" value="TreeGrafter"/>
</dbReference>
<dbReference type="InterPro" id="IPR013112">
    <property type="entry name" value="FAD-bd_8"/>
</dbReference>
<dbReference type="Pfam" id="PF01794">
    <property type="entry name" value="Ferric_reduct"/>
    <property type="match status" value="1"/>
</dbReference>
<keyword evidence="3" id="KW-0249">Electron transport</keyword>
<dbReference type="GO" id="GO:0016175">
    <property type="term" value="F:superoxide-generating NAD(P)H oxidase activity"/>
    <property type="evidence" value="ECO:0007669"/>
    <property type="project" value="TreeGrafter"/>
</dbReference>
<evidence type="ECO:0000259" key="9">
    <source>
        <dbReference type="PROSITE" id="PS51384"/>
    </source>
</evidence>
<evidence type="ECO:0000313" key="11">
    <source>
        <dbReference type="Proteomes" id="UP000078397"/>
    </source>
</evidence>
<dbReference type="AlphaFoldDB" id="A0A179G0D4"/>
<accession>A0A179G0D4</accession>
<evidence type="ECO:0000256" key="1">
    <source>
        <dbReference type="ARBA" id="ARBA00004141"/>
    </source>
</evidence>
<dbReference type="SUPFAM" id="SSF63380">
    <property type="entry name" value="Riboflavin synthase domain-like"/>
    <property type="match status" value="1"/>
</dbReference>
<evidence type="ECO:0000256" key="4">
    <source>
        <dbReference type="ARBA" id="ARBA00022989"/>
    </source>
</evidence>
<keyword evidence="6" id="KW-0813">Transport</keyword>
<feature type="transmembrane region" description="Helical" evidence="8">
    <location>
        <begin position="106"/>
        <end position="126"/>
    </location>
</feature>
<comment type="caution">
    <text evidence="10">The sequence shown here is derived from an EMBL/GenBank/DDBJ whole genome shotgun (WGS) entry which is preliminary data.</text>
</comment>
<keyword evidence="4 8" id="KW-1133">Transmembrane helix</keyword>
<dbReference type="PROSITE" id="PS51384">
    <property type="entry name" value="FAD_FR"/>
    <property type="match status" value="1"/>
</dbReference>
<reference evidence="10 11" key="1">
    <citation type="journal article" date="2016" name="PLoS Pathog.">
        <title>Biosynthesis of antibiotic leucinostatins in bio-control fungus Purpureocillium lilacinum and their inhibition on phytophthora revealed by genome mining.</title>
        <authorList>
            <person name="Wang G."/>
            <person name="Liu Z."/>
            <person name="Lin R."/>
            <person name="Li E."/>
            <person name="Mao Z."/>
            <person name="Ling J."/>
            <person name="Yang Y."/>
            <person name="Yin W.B."/>
            <person name="Xie B."/>
        </authorList>
    </citation>
    <scope>NUCLEOTIDE SEQUENCE [LARGE SCALE GENOMIC DNA]</scope>
    <source>
        <strain evidence="10">170</strain>
    </source>
</reference>
<dbReference type="PANTHER" id="PTHR11972:SF69">
    <property type="entry name" value="FERRIC REDUCTION OXIDASE 6-RELATED"/>
    <property type="match status" value="1"/>
</dbReference>
<dbReference type="SUPFAM" id="SSF52343">
    <property type="entry name" value="Ferredoxin reductase-like, C-terminal NADP-linked domain"/>
    <property type="match status" value="1"/>
</dbReference>
<feature type="domain" description="FAD-binding FR-type" evidence="9">
    <location>
        <begin position="250"/>
        <end position="364"/>
    </location>
</feature>
<dbReference type="EMBL" id="LSBJ02000002">
    <property type="protein sequence ID" value="OAQ71366.1"/>
    <property type="molecule type" value="Genomic_DNA"/>
</dbReference>
<dbReference type="STRING" id="1380566.A0A179G0D4"/>
<dbReference type="Gene3D" id="3.40.50.80">
    <property type="entry name" value="Nucleotide-binding domain of ferredoxin-NADP reductase (FNR) module"/>
    <property type="match status" value="1"/>
</dbReference>
<dbReference type="GeneID" id="28847143"/>
<proteinExistence type="predicted"/>
<gene>
    <name evidence="10" type="ORF">VFPPC_03673</name>
</gene>
<evidence type="ECO:0000256" key="5">
    <source>
        <dbReference type="ARBA" id="ARBA00023002"/>
    </source>
</evidence>
<dbReference type="InterPro" id="IPR017938">
    <property type="entry name" value="Riboflavin_synthase-like_b-brl"/>
</dbReference>
<evidence type="ECO:0000313" key="10">
    <source>
        <dbReference type="EMBL" id="OAQ71366.1"/>
    </source>
</evidence>
<evidence type="ECO:0000256" key="7">
    <source>
        <dbReference type="ARBA" id="ARBA00023136"/>
    </source>
</evidence>
<keyword evidence="5" id="KW-0560">Oxidoreductase</keyword>
<evidence type="ECO:0000256" key="2">
    <source>
        <dbReference type="ARBA" id="ARBA00022692"/>
    </source>
</evidence>
<keyword evidence="2 8" id="KW-0812">Transmembrane</keyword>
<name>A0A179G0D4_METCM</name>
<dbReference type="InterPro" id="IPR013130">
    <property type="entry name" value="Fe3_Rdtase_TM_dom"/>
</dbReference>
<evidence type="ECO:0000256" key="8">
    <source>
        <dbReference type="SAM" id="Phobius"/>
    </source>
</evidence>